<comment type="caution">
    <text evidence="1">The sequence shown here is derived from an EMBL/GenBank/DDBJ whole genome shotgun (WGS) entry which is preliminary data.</text>
</comment>
<dbReference type="AlphaFoldDB" id="A0A2S4PIU9"/>
<evidence type="ECO:0008006" key="3">
    <source>
        <dbReference type="Google" id="ProtNLM"/>
    </source>
</evidence>
<reference evidence="1 2" key="1">
    <citation type="submission" date="2017-10" db="EMBL/GenBank/DDBJ databases">
        <title>Development of genomic resources for the powdery mildew, Erysiphe pulchra.</title>
        <authorList>
            <person name="Wadl P.A."/>
            <person name="Mack B.M."/>
            <person name="Moore G."/>
            <person name="Beltz S.B."/>
        </authorList>
    </citation>
    <scope>NUCLEOTIDE SEQUENCE [LARGE SCALE GENOMIC DNA]</scope>
    <source>
        <strain evidence="1">Cflorida</strain>
    </source>
</reference>
<dbReference type="OrthoDB" id="5153223at2759"/>
<dbReference type="Proteomes" id="UP000237438">
    <property type="component" value="Unassembled WGS sequence"/>
</dbReference>
<dbReference type="EMBL" id="PEDP01005432">
    <property type="protein sequence ID" value="POS81970.1"/>
    <property type="molecule type" value="Genomic_DNA"/>
</dbReference>
<feature type="non-terminal residue" evidence="1">
    <location>
        <position position="188"/>
    </location>
</feature>
<organism evidence="1 2">
    <name type="scientific">Erysiphe pulchra</name>
    <dbReference type="NCBI Taxonomy" id="225359"/>
    <lineage>
        <taxon>Eukaryota</taxon>
        <taxon>Fungi</taxon>
        <taxon>Dikarya</taxon>
        <taxon>Ascomycota</taxon>
        <taxon>Pezizomycotina</taxon>
        <taxon>Leotiomycetes</taxon>
        <taxon>Erysiphales</taxon>
        <taxon>Erysiphaceae</taxon>
        <taxon>Erysiphe</taxon>
    </lineage>
</organism>
<proteinExistence type="predicted"/>
<protein>
    <recommendedName>
        <fullName evidence="3">Reverse transcriptase domain-containing protein</fullName>
    </recommendedName>
</protein>
<keyword evidence="2" id="KW-1185">Reference proteome</keyword>
<accession>A0A2S4PIU9</accession>
<dbReference type="InterPro" id="IPR043502">
    <property type="entry name" value="DNA/RNA_pol_sf"/>
</dbReference>
<evidence type="ECO:0000313" key="2">
    <source>
        <dbReference type="Proteomes" id="UP000237438"/>
    </source>
</evidence>
<dbReference type="Gene3D" id="3.10.10.10">
    <property type="entry name" value="HIV Type 1 Reverse Transcriptase, subunit A, domain 1"/>
    <property type="match status" value="1"/>
</dbReference>
<sequence>MSGSDVENFVEDTKKDKHDDKLILTYPTERRPVLRKLSEAAQEEGLSEKSPMVRLKEETAPFSRPKQRRWPPGKEFWLKRIIHDGLRCGMYGKTMQANGKLSNWNAQAQLVDKSDNPGAWDEPRLTFNYQNVVEDTPGCFVELMYSCHDYLGHPLHEMFFKLDLKHGYWAILVHPDDRHYFDFSISGL</sequence>
<name>A0A2S4PIU9_9PEZI</name>
<dbReference type="SUPFAM" id="SSF56672">
    <property type="entry name" value="DNA/RNA polymerases"/>
    <property type="match status" value="1"/>
</dbReference>
<gene>
    <name evidence="1" type="ORF">EPUL_005213</name>
</gene>
<evidence type="ECO:0000313" key="1">
    <source>
        <dbReference type="EMBL" id="POS81970.1"/>
    </source>
</evidence>